<reference evidence="6 7" key="1">
    <citation type="submission" date="2019-04" db="EMBL/GenBank/DDBJ databases">
        <title>Friends and foes A comparative genomics study of 23 Aspergillus species from section Flavi.</title>
        <authorList>
            <consortium name="DOE Joint Genome Institute"/>
            <person name="Kjaerbolling I."/>
            <person name="Vesth T."/>
            <person name="Frisvad J.C."/>
            <person name="Nybo J.L."/>
            <person name="Theobald S."/>
            <person name="Kildgaard S."/>
            <person name="Isbrandt T."/>
            <person name="Kuo A."/>
            <person name="Sato A."/>
            <person name="Lyhne E.K."/>
            <person name="Kogle M.E."/>
            <person name="Wiebenga A."/>
            <person name="Kun R.S."/>
            <person name="Lubbers R.J."/>
            <person name="Makela M.R."/>
            <person name="Barry K."/>
            <person name="Chovatia M."/>
            <person name="Clum A."/>
            <person name="Daum C."/>
            <person name="Haridas S."/>
            <person name="He G."/>
            <person name="LaButti K."/>
            <person name="Lipzen A."/>
            <person name="Mondo S."/>
            <person name="Riley R."/>
            <person name="Salamov A."/>
            <person name="Simmons B.A."/>
            <person name="Magnuson J.K."/>
            <person name="Henrissat B."/>
            <person name="Mortensen U.H."/>
            <person name="Larsen T.O."/>
            <person name="Devries R.P."/>
            <person name="Grigoriev I.V."/>
            <person name="Machida M."/>
            <person name="Baker S.E."/>
            <person name="Andersen M.R."/>
        </authorList>
    </citation>
    <scope>NUCLEOTIDE SEQUENCE [LARGE SCALE GENOMIC DNA]</scope>
    <source>
        <strain evidence="6 7">IBT 18842</strain>
    </source>
</reference>
<proteinExistence type="predicted"/>
<dbReference type="Pfam" id="PF04479">
    <property type="entry name" value="RTA1"/>
    <property type="match status" value="1"/>
</dbReference>
<dbReference type="InterPro" id="IPR007568">
    <property type="entry name" value="RTA1"/>
</dbReference>
<evidence type="ECO:0000256" key="2">
    <source>
        <dbReference type="ARBA" id="ARBA00022692"/>
    </source>
</evidence>
<protein>
    <submittedName>
        <fullName evidence="6">RTA1 like protein-domain-containing protein</fullName>
    </submittedName>
</protein>
<sequence length="154" mass="17357">MSSGSPSSLQTGQWVTITGLCIQLVFFSAFIIVAFTFHLRISRTPTAESEKATDSKSYWPRDWRGLLGACYFVSVLILIRSVYRVVEFAQGNKGYVISHEAFLYVLDAAMMLLVMLALNLIHPSIVLNKTVRHHRVRSDETVLRFEMGRVSGDV</sequence>
<feature type="transmembrane region" description="Helical" evidence="5">
    <location>
        <begin position="65"/>
        <end position="83"/>
    </location>
</feature>
<keyword evidence="4 5" id="KW-0472">Membrane</keyword>
<gene>
    <name evidence="6" type="ORF">BDV25DRAFT_147742</name>
</gene>
<feature type="transmembrane region" description="Helical" evidence="5">
    <location>
        <begin position="103"/>
        <end position="127"/>
    </location>
</feature>
<dbReference type="PANTHER" id="PTHR31465">
    <property type="entry name" value="PROTEIN RTA1-RELATED"/>
    <property type="match status" value="1"/>
</dbReference>
<evidence type="ECO:0000256" key="4">
    <source>
        <dbReference type="ARBA" id="ARBA00023136"/>
    </source>
</evidence>
<evidence type="ECO:0000256" key="1">
    <source>
        <dbReference type="ARBA" id="ARBA00004141"/>
    </source>
</evidence>
<keyword evidence="2 5" id="KW-0812">Transmembrane</keyword>
<accession>A0A5N6U759</accession>
<feature type="transmembrane region" description="Helical" evidence="5">
    <location>
        <begin position="12"/>
        <end position="37"/>
    </location>
</feature>
<keyword evidence="7" id="KW-1185">Reference proteome</keyword>
<dbReference type="PANTHER" id="PTHR31465:SF1">
    <property type="entry name" value="PROTEIN RTA1-RELATED"/>
    <property type="match status" value="1"/>
</dbReference>
<name>A0A5N6U759_ASPAV</name>
<dbReference type="EMBL" id="ML742029">
    <property type="protein sequence ID" value="KAE8154477.1"/>
    <property type="molecule type" value="Genomic_DNA"/>
</dbReference>
<evidence type="ECO:0000313" key="7">
    <source>
        <dbReference type="Proteomes" id="UP000325780"/>
    </source>
</evidence>
<evidence type="ECO:0000256" key="3">
    <source>
        <dbReference type="ARBA" id="ARBA00022989"/>
    </source>
</evidence>
<dbReference type="OrthoDB" id="3358017at2759"/>
<keyword evidence="3 5" id="KW-1133">Transmembrane helix</keyword>
<evidence type="ECO:0000256" key="5">
    <source>
        <dbReference type="SAM" id="Phobius"/>
    </source>
</evidence>
<dbReference type="GO" id="GO:0016020">
    <property type="term" value="C:membrane"/>
    <property type="evidence" value="ECO:0007669"/>
    <property type="project" value="UniProtKB-SubCell"/>
</dbReference>
<dbReference type="Proteomes" id="UP000325780">
    <property type="component" value="Unassembled WGS sequence"/>
</dbReference>
<evidence type="ECO:0000313" key="6">
    <source>
        <dbReference type="EMBL" id="KAE8154477.1"/>
    </source>
</evidence>
<dbReference type="AlphaFoldDB" id="A0A5N6U759"/>
<comment type="subcellular location">
    <subcellularLocation>
        <location evidence="1">Membrane</location>
        <topology evidence="1">Multi-pass membrane protein</topology>
    </subcellularLocation>
</comment>
<organism evidence="6 7">
    <name type="scientific">Aspergillus avenaceus</name>
    <dbReference type="NCBI Taxonomy" id="36643"/>
    <lineage>
        <taxon>Eukaryota</taxon>
        <taxon>Fungi</taxon>
        <taxon>Dikarya</taxon>
        <taxon>Ascomycota</taxon>
        <taxon>Pezizomycotina</taxon>
        <taxon>Eurotiomycetes</taxon>
        <taxon>Eurotiomycetidae</taxon>
        <taxon>Eurotiales</taxon>
        <taxon>Aspergillaceae</taxon>
        <taxon>Aspergillus</taxon>
        <taxon>Aspergillus subgen. Circumdati</taxon>
    </lineage>
</organism>